<accession>A0AAV4ZYF8</accession>
<comment type="caution">
    <text evidence="1">The sequence shown here is derived from an EMBL/GenBank/DDBJ whole genome shotgun (WGS) entry which is preliminary data.</text>
</comment>
<organism evidence="1 2">
    <name type="scientific">Clathrus columnatus</name>
    <dbReference type="NCBI Taxonomy" id="1419009"/>
    <lineage>
        <taxon>Eukaryota</taxon>
        <taxon>Fungi</taxon>
        <taxon>Dikarya</taxon>
        <taxon>Basidiomycota</taxon>
        <taxon>Agaricomycotina</taxon>
        <taxon>Agaricomycetes</taxon>
        <taxon>Phallomycetidae</taxon>
        <taxon>Phallales</taxon>
        <taxon>Clathraceae</taxon>
        <taxon>Clathrus</taxon>
    </lineage>
</organism>
<dbReference type="AlphaFoldDB" id="A0AAV4ZYF8"/>
<evidence type="ECO:0000313" key="1">
    <source>
        <dbReference type="EMBL" id="GJJ05888.1"/>
    </source>
</evidence>
<keyword evidence="2" id="KW-1185">Reference proteome</keyword>
<protein>
    <submittedName>
        <fullName evidence="1">Uncharacterized protein</fullName>
    </submittedName>
</protein>
<name>A0AAV4ZYF8_9AGAM</name>
<reference evidence="1" key="1">
    <citation type="submission" date="2021-10" db="EMBL/GenBank/DDBJ databases">
        <title>De novo Genome Assembly of Clathrus columnatus (Basidiomycota, Fungi) Using Illumina and Nanopore Sequence Data.</title>
        <authorList>
            <person name="Ogiso-Tanaka E."/>
            <person name="Itagaki H."/>
            <person name="Hosoya T."/>
            <person name="Hosaka K."/>
        </authorList>
    </citation>
    <scope>NUCLEOTIDE SEQUENCE</scope>
    <source>
        <strain evidence="1">MO-923</strain>
    </source>
</reference>
<evidence type="ECO:0000313" key="2">
    <source>
        <dbReference type="Proteomes" id="UP001050691"/>
    </source>
</evidence>
<dbReference type="Proteomes" id="UP001050691">
    <property type="component" value="Unassembled WGS sequence"/>
</dbReference>
<sequence>MEEDYSYILRVPTASTIYPRATVEESISGLDDVNRFLPTDKSFPEEIRLLINEQVRTNPTYEKIHSTWTSLTHRHDFVGGIPKEGVKYDKIKKSFYVSPNFFLTLEERQEGTKIILDTVASAADTLYRLRCYFPDIYTRPRDGYKCIWLAGVRHNQTGLVLMLTEHKANVSVNVVENGRSIDFAQAETEFTTDAVELLNMLFKTVEGSRRFAYYESPITSVWQVKLQHKVKGAFILFMDDRGLFDIRVNGEDEAKEVMNDIVGLVNALCSDECCHPYDGVVAGCAA</sequence>
<dbReference type="EMBL" id="BPWL01000001">
    <property type="protein sequence ID" value="GJJ05888.1"/>
    <property type="molecule type" value="Genomic_DNA"/>
</dbReference>
<gene>
    <name evidence="1" type="ORF">Clacol_000075</name>
</gene>
<proteinExistence type="predicted"/>